<sequence length="87" mass="9762">MGKKLIRSAIEESCKEMNYQIRCIVSGEFGDPVASVYIKNTEYYVKLDLLKAATVATRKIKQYYEKKARPPPKKSLTVFIPGGESGS</sequence>
<keyword evidence="3" id="KW-1185">Reference proteome</keyword>
<feature type="region of interest" description="Disordered" evidence="1">
    <location>
        <begin position="67"/>
        <end position="87"/>
    </location>
</feature>
<dbReference type="AlphaFoldDB" id="A0A0U1L4E0"/>
<gene>
    <name evidence="2" type="ORF">SpAn4DRAFT_0206</name>
</gene>
<organism evidence="2 3">
    <name type="scientific">Sporomusa ovata</name>
    <dbReference type="NCBI Taxonomy" id="2378"/>
    <lineage>
        <taxon>Bacteria</taxon>
        <taxon>Bacillati</taxon>
        <taxon>Bacillota</taxon>
        <taxon>Negativicutes</taxon>
        <taxon>Selenomonadales</taxon>
        <taxon>Sporomusaceae</taxon>
        <taxon>Sporomusa</taxon>
    </lineage>
</organism>
<proteinExistence type="predicted"/>
<evidence type="ECO:0000313" key="2">
    <source>
        <dbReference type="EMBL" id="CQR73744.1"/>
    </source>
</evidence>
<evidence type="ECO:0000256" key="1">
    <source>
        <dbReference type="SAM" id="MobiDB-lite"/>
    </source>
</evidence>
<evidence type="ECO:0000313" key="3">
    <source>
        <dbReference type="Proteomes" id="UP000049855"/>
    </source>
</evidence>
<reference evidence="3" key="1">
    <citation type="submission" date="2015-03" db="EMBL/GenBank/DDBJ databases">
        <authorList>
            <person name="Nijsse Bart"/>
        </authorList>
    </citation>
    <scope>NUCLEOTIDE SEQUENCE [LARGE SCALE GENOMIC DNA]</scope>
</reference>
<protein>
    <submittedName>
        <fullName evidence="2">Uncharacterized protein</fullName>
    </submittedName>
</protein>
<name>A0A0U1L4E0_9FIRM</name>
<accession>A0A0U1L4E0</accession>
<dbReference type="Proteomes" id="UP000049855">
    <property type="component" value="Unassembled WGS sequence"/>
</dbReference>
<dbReference type="RefSeq" id="WP_021171008.1">
    <property type="nucleotide sequence ID" value="NZ_CTRP01000014.1"/>
</dbReference>
<dbReference type="EMBL" id="CTRP01000014">
    <property type="protein sequence ID" value="CQR73744.1"/>
    <property type="molecule type" value="Genomic_DNA"/>
</dbReference>